<feature type="transmembrane region" description="Helical" evidence="1">
    <location>
        <begin position="41"/>
        <end position="59"/>
    </location>
</feature>
<reference evidence="3 4" key="1">
    <citation type="submission" date="2023-11" db="EMBL/GenBank/DDBJ databases">
        <title>Genome sequence of Microbacterium rhizosphaerae KACC 19337.</title>
        <authorList>
            <person name="Choi H."/>
            <person name="Kim S."/>
            <person name="Kim Y."/>
            <person name="Kwon S.-W."/>
            <person name="Heo J."/>
        </authorList>
    </citation>
    <scope>NUCLEOTIDE SEQUENCE [LARGE SCALE GENOMIC DNA]</scope>
    <source>
        <strain evidence="3 4">KACC 19337</strain>
    </source>
</reference>
<dbReference type="RefSeq" id="WP_320941186.1">
    <property type="nucleotide sequence ID" value="NZ_BAABEU010000006.1"/>
</dbReference>
<name>A0ABZ0SH06_9MICO</name>
<dbReference type="InterPro" id="IPR019692">
    <property type="entry name" value="CFP-6_PH"/>
</dbReference>
<evidence type="ECO:0000313" key="4">
    <source>
        <dbReference type="Proteomes" id="UP001323798"/>
    </source>
</evidence>
<accession>A0ABZ0SH06</accession>
<keyword evidence="1" id="KW-0472">Membrane</keyword>
<keyword evidence="1" id="KW-1133">Transmembrane helix</keyword>
<sequence length="200" mass="21188">MVESSRLVYRSNTNKVISIAGWAVLGLAVVAAFLAGRPSAVLGLVPIATIALLIWELFWRPAIIVEDDGVTLVNQFHTVVIPWAKIVDVDTKWSMTIVTPERRYRGSAAPAPGAMYRPNLSGAARTGRVVDGSISKADAPGTDSGDAATIVRRRLHAMADAGTLPIGQAESVSVTTRVHWMSIAVLAALLVASIPALLRA</sequence>
<dbReference type="Proteomes" id="UP001323798">
    <property type="component" value="Chromosome"/>
</dbReference>
<organism evidence="3 4">
    <name type="scientific">Microbacterium rhizosphaerae</name>
    <dbReference type="NCBI Taxonomy" id="1678237"/>
    <lineage>
        <taxon>Bacteria</taxon>
        <taxon>Bacillati</taxon>
        <taxon>Actinomycetota</taxon>
        <taxon>Actinomycetes</taxon>
        <taxon>Micrococcales</taxon>
        <taxon>Microbacteriaceae</taxon>
        <taxon>Microbacterium</taxon>
    </lineage>
</organism>
<keyword evidence="4" id="KW-1185">Reference proteome</keyword>
<dbReference type="EMBL" id="CP139368">
    <property type="protein sequence ID" value="WPR88467.1"/>
    <property type="molecule type" value="Genomic_DNA"/>
</dbReference>
<feature type="transmembrane region" description="Helical" evidence="1">
    <location>
        <begin position="178"/>
        <end position="198"/>
    </location>
</feature>
<evidence type="ECO:0000259" key="2">
    <source>
        <dbReference type="Pfam" id="PF10756"/>
    </source>
</evidence>
<keyword evidence="1" id="KW-0812">Transmembrane</keyword>
<protein>
    <submittedName>
        <fullName evidence="3">PH domain-containing protein</fullName>
    </submittedName>
</protein>
<feature type="domain" description="Low molecular weight protein antigen 6 PH" evidence="2">
    <location>
        <begin position="60"/>
        <end position="96"/>
    </location>
</feature>
<evidence type="ECO:0000256" key="1">
    <source>
        <dbReference type="SAM" id="Phobius"/>
    </source>
</evidence>
<proteinExistence type="predicted"/>
<feature type="transmembrane region" description="Helical" evidence="1">
    <location>
        <begin position="16"/>
        <end position="35"/>
    </location>
</feature>
<evidence type="ECO:0000313" key="3">
    <source>
        <dbReference type="EMBL" id="WPR88467.1"/>
    </source>
</evidence>
<dbReference type="Pfam" id="PF10756">
    <property type="entry name" value="bPH_6"/>
    <property type="match status" value="1"/>
</dbReference>
<gene>
    <name evidence="3" type="ORF">SM116_11840</name>
</gene>